<reference evidence="4 5" key="1">
    <citation type="submission" date="2018-04" db="EMBL/GenBank/DDBJ databases">
        <title>Genome sequencing of Flavobacterium sp. HYN0048.</title>
        <authorList>
            <person name="Yi H."/>
            <person name="Baek C."/>
        </authorList>
    </citation>
    <scope>NUCLEOTIDE SEQUENCE [LARGE SCALE GENOMIC DNA]</scope>
    <source>
        <strain evidence="4 5">HYN0048</strain>
    </source>
</reference>
<dbReference type="NCBIfam" id="TIGR01777">
    <property type="entry name" value="yfcH"/>
    <property type="match status" value="1"/>
</dbReference>
<comment type="similarity">
    <text evidence="1">Belongs to the NAD(P)-dependent epimerase/dehydratase family. SDR39U1 subfamily.</text>
</comment>
<name>A0A2S0RFQ0_9FLAO</name>
<evidence type="ECO:0000259" key="2">
    <source>
        <dbReference type="Pfam" id="PF01370"/>
    </source>
</evidence>
<evidence type="ECO:0000313" key="5">
    <source>
        <dbReference type="Proteomes" id="UP000244193"/>
    </source>
</evidence>
<evidence type="ECO:0000313" key="4">
    <source>
        <dbReference type="EMBL" id="AWA30120.1"/>
    </source>
</evidence>
<dbReference type="InterPro" id="IPR001509">
    <property type="entry name" value="Epimerase_deHydtase"/>
</dbReference>
<accession>A0A2S0RFQ0</accession>
<dbReference type="Gene3D" id="3.40.50.720">
    <property type="entry name" value="NAD(P)-binding Rossmann-like Domain"/>
    <property type="match status" value="1"/>
</dbReference>
<dbReference type="RefSeq" id="WP_108370702.1">
    <property type="nucleotide sequence ID" value="NZ_CP028811.1"/>
</dbReference>
<dbReference type="KEGG" id="fmg:HYN48_08530"/>
<organism evidence="4 5">
    <name type="scientific">Flavobacterium magnum</name>
    <dbReference type="NCBI Taxonomy" id="2162713"/>
    <lineage>
        <taxon>Bacteria</taxon>
        <taxon>Pseudomonadati</taxon>
        <taxon>Bacteroidota</taxon>
        <taxon>Flavobacteriia</taxon>
        <taxon>Flavobacteriales</taxon>
        <taxon>Flavobacteriaceae</taxon>
        <taxon>Flavobacterium</taxon>
    </lineage>
</organism>
<dbReference type="InterPro" id="IPR036291">
    <property type="entry name" value="NAD(P)-bd_dom_sf"/>
</dbReference>
<evidence type="ECO:0000259" key="3">
    <source>
        <dbReference type="Pfam" id="PF08338"/>
    </source>
</evidence>
<dbReference type="PANTHER" id="PTHR11092:SF0">
    <property type="entry name" value="EPIMERASE FAMILY PROTEIN SDR39U1"/>
    <property type="match status" value="1"/>
</dbReference>
<dbReference type="PANTHER" id="PTHR11092">
    <property type="entry name" value="SUGAR NUCLEOTIDE EPIMERASE RELATED"/>
    <property type="match status" value="1"/>
</dbReference>
<dbReference type="InterPro" id="IPR013549">
    <property type="entry name" value="DUF1731"/>
</dbReference>
<dbReference type="Proteomes" id="UP000244193">
    <property type="component" value="Chromosome"/>
</dbReference>
<dbReference type="AlphaFoldDB" id="A0A2S0RFQ0"/>
<dbReference type="SUPFAM" id="SSF51735">
    <property type="entry name" value="NAD(P)-binding Rossmann-fold domains"/>
    <property type="match status" value="1"/>
</dbReference>
<dbReference type="Pfam" id="PF08338">
    <property type="entry name" value="DUF1731"/>
    <property type="match status" value="1"/>
</dbReference>
<feature type="domain" description="DUF1731" evidence="3">
    <location>
        <begin position="253"/>
        <end position="299"/>
    </location>
</feature>
<dbReference type="EMBL" id="CP028811">
    <property type="protein sequence ID" value="AWA30120.1"/>
    <property type="molecule type" value="Genomic_DNA"/>
</dbReference>
<dbReference type="Pfam" id="PF01370">
    <property type="entry name" value="Epimerase"/>
    <property type="match status" value="1"/>
</dbReference>
<proteinExistence type="inferred from homology"/>
<gene>
    <name evidence="4" type="ORF">HYN48_08530</name>
</gene>
<feature type="domain" description="NAD-dependent epimerase/dehydratase" evidence="2">
    <location>
        <begin position="3"/>
        <end position="132"/>
    </location>
</feature>
<protein>
    <submittedName>
        <fullName evidence="4">TIGR01777 family protein</fullName>
    </submittedName>
</protein>
<keyword evidence="5" id="KW-1185">Reference proteome</keyword>
<sequence length="303" mass="33947">MKILITGATGLIGKALVSTLLRHGHDIHYLTTSKGSLATESHFRGFYWNPEKSEIDGRAIDGVETIIHLAGANISKRWTNKYKQEIIESRVLSGNLLFSTLKNNPHQVKHLISASATGIYPDSLKNVYTEDTKEVDQGFLGHVVEKWEQVADKFKLLNIKVAKIRTGIVLSDQGGALPEMVRPVTLGLGAAFGSGKQYQSWIHIDDLVGIYRMAADQQWAGAFNAVAPHPVTNREMMKTIARTLKKPFFMPNIPEFLMQMVLGEMHTVLYASQNASATKVRDWGYQFQYDYLEQALRQLLTKS</sequence>
<evidence type="ECO:0000256" key="1">
    <source>
        <dbReference type="ARBA" id="ARBA00009353"/>
    </source>
</evidence>
<dbReference type="OrthoDB" id="9801773at2"/>
<dbReference type="InterPro" id="IPR010099">
    <property type="entry name" value="SDR39U1"/>
</dbReference>